<gene>
    <name evidence="2" type="ORF">ACFODX_15920</name>
</gene>
<dbReference type="SUPFAM" id="SSF141371">
    <property type="entry name" value="PilZ domain-like"/>
    <property type="match status" value="1"/>
</dbReference>
<dbReference type="Gene3D" id="2.40.10.220">
    <property type="entry name" value="predicted glycosyltransferase like domains"/>
    <property type="match status" value="1"/>
</dbReference>
<accession>A0ABV7FHF7</accession>
<keyword evidence="3" id="KW-1185">Reference proteome</keyword>
<dbReference type="InterPro" id="IPR009875">
    <property type="entry name" value="PilZ_domain"/>
</dbReference>
<name>A0ABV7FHF7_9GAMM</name>
<organism evidence="2 3">
    <name type="scientific">Cellvibrio fontiphilus</name>
    <dbReference type="NCBI Taxonomy" id="1815559"/>
    <lineage>
        <taxon>Bacteria</taxon>
        <taxon>Pseudomonadati</taxon>
        <taxon>Pseudomonadota</taxon>
        <taxon>Gammaproteobacteria</taxon>
        <taxon>Cellvibrionales</taxon>
        <taxon>Cellvibrionaceae</taxon>
        <taxon>Cellvibrio</taxon>
    </lineage>
</organism>
<evidence type="ECO:0000313" key="2">
    <source>
        <dbReference type="EMBL" id="MFC3117056.1"/>
    </source>
</evidence>
<comment type="caution">
    <text evidence="2">The sequence shown here is derived from an EMBL/GenBank/DDBJ whole genome shotgun (WGS) entry which is preliminary data.</text>
</comment>
<feature type="domain" description="PilZ" evidence="1">
    <location>
        <begin position="35"/>
        <end position="124"/>
    </location>
</feature>
<dbReference type="RefSeq" id="WP_378120952.1">
    <property type="nucleotide sequence ID" value="NZ_JBHRTF010000006.1"/>
</dbReference>
<evidence type="ECO:0000259" key="1">
    <source>
        <dbReference type="Pfam" id="PF07238"/>
    </source>
</evidence>
<dbReference type="Proteomes" id="UP001595555">
    <property type="component" value="Unassembled WGS sequence"/>
</dbReference>
<reference evidence="3" key="1">
    <citation type="journal article" date="2019" name="Int. J. Syst. Evol. Microbiol.">
        <title>The Global Catalogue of Microorganisms (GCM) 10K type strain sequencing project: providing services to taxonomists for standard genome sequencing and annotation.</title>
        <authorList>
            <consortium name="The Broad Institute Genomics Platform"/>
            <consortium name="The Broad Institute Genome Sequencing Center for Infectious Disease"/>
            <person name="Wu L."/>
            <person name="Ma J."/>
        </authorList>
    </citation>
    <scope>NUCLEOTIDE SEQUENCE [LARGE SCALE GENOMIC DNA]</scope>
    <source>
        <strain evidence="3">KCTC 52237</strain>
    </source>
</reference>
<protein>
    <submittedName>
        <fullName evidence="2">PilZ domain-containing protein</fullName>
    </submittedName>
</protein>
<dbReference type="EMBL" id="JBHRTF010000006">
    <property type="protein sequence ID" value="MFC3117056.1"/>
    <property type="molecule type" value="Genomic_DNA"/>
</dbReference>
<sequence>MNFKTGKTHIHYLDSDEVTNNEDYAMGINDKAYSEKRDFIRMKIGAPLNAKIAADSAVIEGLCLDLSGGGLQVEAPQTIAIGTEVDVEVSSDHGHNPTLKASAKVVRAAPSETGSHLLGLEIIKILP</sequence>
<proteinExistence type="predicted"/>
<dbReference type="Pfam" id="PF07238">
    <property type="entry name" value="PilZ"/>
    <property type="match status" value="1"/>
</dbReference>
<evidence type="ECO:0000313" key="3">
    <source>
        <dbReference type="Proteomes" id="UP001595555"/>
    </source>
</evidence>